<reference evidence="1 2" key="1">
    <citation type="journal article" date="2021" name="Int. J. Syst. Evol. Microbiol.">
        <title>Streptococcus vicugnae sp. nov., isolated from faeces of alpacas (Vicugna pacos) and cattle (Bos taurus), Streptococcus zalophi sp. nov., and Streptococcus pacificus sp. nov., isolated from respiratory tract of California sea lions (Zalophus californianus).</title>
        <authorList>
            <person name="Volokhov D.V."/>
            <person name="Zagorodnyaya T.A."/>
            <person name="Shen Z."/>
            <person name="Blom J."/>
            <person name="Furtak V.A."/>
            <person name="Eisenberg T."/>
            <person name="Fan P."/>
            <person name="Jeong K.C."/>
            <person name="Gao Y."/>
            <person name="Zhang S."/>
            <person name="Amselle M."/>
        </authorList>
    </citation>
    <scope>NUCLEOTIDE SEQUENCE [LARGE SCALE GENOMIC DNA]</scope>
    <source>
        <strain evidence="2">CSL7508-lung</strain>
    </source>
</reference>
<name>A0A934P8X1_9STRE</name>
<proteinExistence type="predicted"/>
<dbReference type="InterPro" id="IPR057955">
    <property type="entry name" value="SF0329-like"/>
</dbReference>
<dbReference type="AlphaFoldDB" id="A0A934P8X1"/>
<accession>A0A934P8X1</accession>
<organism evidence="1 2">
    <name type="scientific">Streptococcus zalophi</name>
    <dbReference type="NCBI Taxonomy" id="640031"/>
    <lineage>
        <taxon>Bacteria</taxon>
        <taxon>Bacillati</taxon>
        <taxon>Bacillota</taxon>
        <taxon>Bacilli</taxon>
        <taxon>Lactobacillales</taxon>
        <taxon>Streptococcaceae</taxon>
        <taxon>Streptococcus</taxon>
    </lineage>
</organism>
<evidence type="ECO:0000313" key="1">
    <source>
        <dbReference type="EMBL" id="MBJ8349122.1"/>
    </source>
</evidence>
<gene>
    <name evidence="1" type="ORF">JHK64_00570</name>
</gene>
<comment type="caution">
    <text evidence="1">The sequence shown here is derived from an EMBL/GenBank/DDBJ whole genome shotgun (WGS) entry which is preliminary data.</text>
</comment>
<dbReference type="Proteomes" id="UP000644875">
    <property type="component" value="Unassembled WGS sequence"/>
</dbReference>
<keyword evidence="2" id="KW-1185">Reference proteome</keyword>
<dbReference type="RefSeq" id="WP_199567053.1">
    <property type="nucleotide sequence ID" value="NZ_JAENBP010000001.1"/>
</dbReference>
<dbReference type="Pfam" id="PF25753">
    <property type="entry name" value="SF0329"/>
    <property type="match status" value="1"/>
</dbReference>
<sequence>MVVLETNHYKSWSGLNKQLTDNICESLQGRISYFLTRYHDVHNSYGRATIRLDGEELVHFSWVAMYQQEADINDTWKETGKWDYQNSSLKEKWDNEATFSDYDFLSAATNYLQLPIKDALESDNYLIKIFAILDRRVGKRTLEKIHKEEKYKSYPDWVQQFYRLRISE</sequence>
<evidence type="ECO:0000313" key="2">
    <source>
        <dbReference type="Proteomes" id="UP000644875"/>
    </source>
</evidence>
<protein>
    <submittedName>
        <fullName evidence="1">Uncharacterized protein</fullName>
    </submittedName>
</protein>
<dbReference type="EMBL" id="JAENBP010000001">
    <property type="protein sequence ID" value="MBJ8349122.1"/>
    <property type="molecule type" value="Genomic_DNA"/>
</dbReference>